<evidence type="ECO:0000259" key="1">
    <source>
        <dbReference type="Pfam" id="PF04230"/>
    </source>
</evidence>
<sequence length="299" mass="33037">PGIRQASVGTDIALSVGGDNYCYGSAGIYGYLNQAYRKNGIKTALWGCSIEPDVVTQKSVSDDLSRYSLIVARESITYEAVRHVQQNAFLTPDPAFFMAPQICNMDDRFLSRNIIGINISPMIISNETTPGAAYENYKQLIRYILTETDACAALIPHVVWKSNDDRTVLRQLYHDFNDDPRLILVEDHTAPELKYIISHCSFFVGARTHATIAAYSTCVPTLVVGYSVKARGIARDLFGTEDGYVLPVQELSAPDQLSKSFAVLYGKRDAVHDHLSRTLPDYLARAQAGVDAVKGLSLY</sequence>
<evidence type="ECO:0000313" key="2">
    <source>
        <dbReference type="EMBL" id="MEQ2445126.1"/>
    </source>
</evidence>
<evidence type="ECO:0000313" key="3">
    <source>
        <dbReference type="Proteomes" id="UP001464378"/>
    </source>
</evidence>
<organism evidence="2 3">
    <name type="scientific">Pseudoflavonifractor intestinihominis</name>
    <dbReference type="NCBI Taxonomy" id="3133171"/>
    <lineage>
        <taxon>Bacteria</taxon>
        <taxon>Bacillati</taxon>
        <taxon>Bacillota</taxon>
        <taxon>Clostridia</taxon>
        <taxon>Eubacteriales</taxon>
        <taxon>Oscillospiraceae</taxon>
        <taxon>Pseudoflavonifractor</taxon>
    </lineage>
</organism>
<dbReference type="Proteomes" id="UP001464378">
    <property type="component" value="Unassembled WGS sequence"/>
</dbReference>
<feature type="domain" description="Polysaccharide pyruvyl transferase" evidence="1">
    <location>
        <begin position="13"/>
        <end position="227"/>
    </location>
</feature>
<dbReference type="PANTHER" id="PTHR36836">
    <property type="entry name" value="COLANIC ACID BIOSYNTHESIS PROTEIN WCAK"/>
    <property type="match status" value="1"/>
</dbReference>
<keyword evidence="2" id="KW-0808">Transferase</keyword>
<protein>
    <submittedName>
        <fullName evidence="2">Polysaccharide pyruvyl transferase family protein</fullName>
    </submittedName>
</protein>
<comment type="caution">
    <text evidence="2">The sequence shown here is derived from an EMBL/GenBank/DDBJ whole genome shotgun (WGS) entry which is preliminary data.</text>
</comment>
<dbReference type="RefSeq" id="WP_349232749.1">
    <property type="nucleotide sequence ID" value="NZ_JBBMFK010000049.1"/>
</dbReference>
<accession>A0ABV1ECU0</accession>
<proteinExistence type="predicted"/>
<name>A0ABV1ECU0_9FIRM</name>
<dbReference type="GO" id="GO:0016740">
    <property type="term" value="F:transferase activity"/>
    <property type="evidence" value="ECO:0007669"/>
    <property type="project" value="UniProtKB-KW"/>
</dbReference>
<reference evidence="2 3" key="1">
    <citation type="submission" date="2024-03" db="EMBL/GenBank/DDBJ databases">
        <title>Human intestinal bacterial collection.</title>
        <authorList>
            <person name="Pauvert C."/>
            <person name="Hitch T.C.A."/>
            <person name="Clavel T."/>
        </authorList>
    </citation>
    <scope>NUCLEOTIDE SEQUENCE [LARGE SCALE GENOMIC DNA]</scope>
    <source>
        <strain evidence="2 3">CLA-AP-H29</strain>
    </source>
</reference>
<dbReference type="EMBL" id="JBBMFK010000049">
    <property type="protein sequence ID" value="MEQ2445126.1"/>
    <property type="molecule type" value="Genomic_DNA"/>
</dbReference>
<dbReference type="InterPro" id="IPR007345">
    <property type="entry name" value="Polysacch_pyruvyl_Trfase"/>
</dbReference>
<gene>
    <name evidence="2" type="ORF">WMO64_16890</name>
</gene>
<dbReference type="Pfam" id="PF04230">
    <property type="entry name" value="PS_pyruv_trans"/>
    <property type="match status" value="1"/>
</dbReference>
<dbReference type="PANTHER" id="PTHR36836:SF1">
    <property type="entry name" value="COLANIC ACID BIOSYNTHESIS PROTEIN WCAK"/>
    <property type="match status" value="1"/>
</dbReference>
<keyword evidence="3" id="KW-1185">Reference proteome</keyword>
<feature type="non-terminal residue" evidence="2">
    <location>
        <position position="1"/>
    </location>
</feature>